<feature type="region of interest" description="Disordered" evidence="1">
    <location>
        <begin position="1"/>
        <end position="64"/>
    </location>
</feature>
<evidence type="ECO:0000256" key="1">
    <source>
        <dbReference type="SAM" id="MobiDB-lite"/>
    </source>
</evidence>
<evidence type="ECO:0000313" key="3">
    <source>
        <dbReference type="Proteomes" id="UP000256486"/>
    </source>
</evidence>
<dbReference type="EMBL" id="NBWZ01000001">
    <property type="protein sequence ID" value="RFA09437.1"/>
    <property type="molecule type" value="Genomic_DNA"/>
</dbReference>
<gene>
    <name evidence="2" type="ORF">B7R54_09505</name>
</gene>
<organism evidence="2 3">
    <name type="scientific">Subtercola boreus</name>
    <dbReference type="NCBI Taxonomy" id="120213"/>
    <lineage>
        <taxon>Bacteria</taxon>
        <taxon>Bacillati</taxon>
        <taxon>Actinomycetota</taxon>
        <taxon>Actinomycetes</taxon>
        <taxon>Micrococcales</taxon>
        <taxon>Microbacteriaceae</taxon>
        <taxon>Subtercola</taxon>
    </lineage>
</organism>
<proteinExistence type="predicted"/>
<protein>
    <submittedName>
        <fullName evidence="2">Uncharacterized protein</fullName>
    </submittedName>
</protein>
<keyword evidence="3" id="KW-1185">Reference proteome</keyword>
<sequence length="64" mass="7040">MGLLDNAKEAAEAAGEKLSRAFEDTKGRISDKADEAKADAEVKKAEQNRDATEAKNEFKENLRD</sequence>
<evidence type="ECO:0000313" key="2">
    <source>
        <dbReference type="EMBL" id="RFA09437.1"/>
    </source>
</evidence>
<dbReference type="RefSeq" id="WP_116414823.1">
    <property type="nucleotide sequence ID" value="NZ_NBWZ01000001.1"/>
</dbReference>
<comment type="caution">
    <text evidence="2">The sequence shown here is derived from an EMBL/GenBank/DDBJ whole genome shotgun (WGS) entry which is preliminary data.</text>
</comment>
<dbReference type="AlphaFoldDB" id="A0A3E0VKP3"/>
<reference evidence="2 3" key="1">
    <citation type="submission" date="2017-04" db="EMBL/GenBank/DDBJ databases">
        <title>Comparative genome analysis of Subtercola boreus.</title>
        <authorList>
            <person name="Cho Y.-J."/>
            <person name="Cho A."/>
            <person name="Kim O.-S."/>
            <person name="Lee J.-I."/>
        </authorList>
    </citation>
    <scope>NUCLEOTIDE SEQUENCE [LARGE SCALE GENOMIC DNA]</scope>
    <source>
        <strain evidence="2 3">K300</strain>
    </source>
</reference>
<accession>A0A3E0VKP3</accession>
<dbReference type="Proteomes" id="UP000256486">
    <property type="component" value="Unassembled WGS sequence"/>
</dbReference>
<name>A0A3E0VKP3_9MICO</name>